<feature type="transmembrane region" description="Helical" evidence="1">
    <location>
        <begin position="45"/>
        <end position="64"/>
    </location>
</feature>
<evidence type="ECO:0000313" key="2">
    <source>
        <dbReference type="EMBL" id="KLJ07873.1"/>
    </source>
</evidence>
<sequence>MDCARVANKDCLLLYYMAALTICLARVYRMAVIEAATDGVSFNNLVAHLAKILFASLVVCQLVCPG</sequence>
<gene>
    <name evidence="2" type="ORF">EMPG_16655</name>
</gene>
<dbReference type="Proteomes" id="UP000053573">
    <property type="component" value="Unassembled WGS sequence"/>
</dbReference>
<evidence type="ECO:0000313" key="3">
    <source>
        <dbReference type="Proteomes" id="UP000053573"/>
    </source>
</evidence>
<keyword evidence="1" id="KW-1133">Transmembrane helix</keyword>
<protein>
    <submittedName>
        <fullName evidence="2">Uncharacterized protein</fullName>
    </submittedName>
</protein>
<proteinExistence type="predicted"/>
<accession>A0A0H1B9X5</accession>
<organism evidence="2 3">
    <name type="scientific">Blastomyces silverae</name>
    <dbReference type="NCBI Taxonomy" id="2060906"/>
    <lineage>
        <taxon>Eukaryota</taxon>
        <taxon>Fungi</taxon>
        <taxon>Dikarya</taxon>
        <taxon>Ascomycota</taxon>
        <taxon>Pezizomycotina</taxon>
        <taxon>Eurotiomycetes</taxon>
        <taxon>Eurotiomycetidae</taxon>
        <taxon>Onygenales</taxon>
        <taxon>Ajellomycetaceae</taxon>
        <taxon>Blastomyces</taxon>
    </lineage>
</organism>
<reference evidence="3" key="1">
    <citation type="journal article" date="2015" name="PLoS Genet.">
        <title>The dynamic genome and transcriptome of the human fungal pathogen Blastomyces and close relative Emmonsia.</title>
        <authorList>
            <person name="Munoz J.F."/>
            <person name="Gauthier G.M."/>
            <person name="Desjardins C.A."/>
            <person name="Gallo J.E."/>
            <person name="Holder J."/>
            <person name="Sullivan T.D."/>
            <person name="Marty A.J."/>
            <person name="Carmen J.C."/>
            <person name="Chen Z."/>
            <person name="Ding L."/>
            <person name="Gujja S."/>
            <person name="Magrini V."/>
            <person name="Misas E."/>
            <person name="Mitreva M."/>
            <person name="Priest M."/>
            <person name="Saif S."/>
            <person name="Whiston E.A."/>
            <person name="Young S."/>
            <person name="Zeng Q."/>
            <person name="Goldman W.E."/>
            <person name="Mardis E.R."/>
            <person name="Taylor J.W."/>
            <person name="McEwen J.G."/>
            <person name="Clay O.K."/>
            <person name="Klein B.S."/>
            <person name="Cuomo C.A."/>
        </authorList>
    </citation>
    <scope>NUCLEOTIDE SEQUENCE [LARGE SCALE GENOMIC DNA]</scope>
    <source>
        <strain evidence="3">UAMH 139</strain>
    </source>
</reference>
<keyword evidence="3" id="KW-1185">Reference proteome</keyword>
<keyword evidence="1" id="KW-0472">Membrane</keyword>
<dbReference type="AlphaFoldDB" id="A0A0H1B9X5"/>
<feature type="transmembrane region" description="Helical" evidence="1">
    <location>
        <begin position="12"/>
        <end position="33"/>
    </location>
</feature>
<comment type="caution">
    <text evidence="2">The sequence shown here is derived from an EMBL/GenBank/DDBJ whole genome shotgun (WGS) entry which is preliminary data.</text>
</comment>
<dbReference type="EMBL" id="LDEV01002733">
    <property type="protein sequence ID" value="KLJ07873.1"/>
    <property type="molecule type" value="Genomic_DNA"/>
</dbReference>
<evidence type="ECO:0000256" key="1">
    <source>
        <dbReference type="SAM" id="Phobius"/>
    </source>
</evidence>
<name>A0A0H1B9X5_9EURO</name>
<keyword evidence="1" id="KW-0812">Transmembrane</keyword>